<proteinExistence type="predicted"/>
<evidence type="ECO:0000313" key="2">
    <source>
        <dbReference type="Proteomes" id="UP000323597"/>
    </source>
</evidence>
<reference evidence="1 2" key="1">
    <citation type="submission" date="2019-07" db="EMBL/GenBank/DDBJ databases">
        <title>WGS assembly of Gossypium mustelinum.</title>
        <authorList>
            <person name="Chen Z.J."/>
            <person name="Sreedasyam A."/>
            <person name="Ando A."/>
            <person name="Song Q."/>
            <person name="De L."/>
            <person name="Hulse-Kemp A."/>
            <person name="Ding M."/>
            <person name="Ye W."/>
            <person name="Kirkbride R."/>
            <person name="Jenkins J."/>
            <person name="Plott C."/>
            <person name="Lovell J."/>
            <person name="Lin Y.-M."/>
            <person name="Vaughn R."/>
            <person name="Liu B."/>
            <person name="Li W."/>
            <person name="Simpson S."/>
            <person name="Scheffler B."/>
            <person name="Saski C."/>
            <person name="Grover C."/>
            <person name="Hu G."/>
            <person name="Conover J."/>
            <person name="Carlson J."/>
            <person name="Shu S."/>
            <person name="Boston L."/>
            <person name="Williams M."/>
            <person name="Peterson D."/>
            <person name="Mcgee K."/>
            <person name="Jones D."/>
            <person name="Wendel J."/>
            <person name="Stelly D."/>
            <person name="Grimwood J."/>
            <person name="Schmutz J."/>
        </authorList>
    </citation>
    <scope>NUCLEOTIDE SEQUENCE [LARGE SCALE GENOMIC DNA]</scope>
    <source>
        <strain evidence="1">1408120.09</strain>
    </source>
</reference>
<sequence>MVVVDLPLMVAVGFHNDSNIAFTFKVMEMFHKGEIYLKEVYCGNFRYIEIK</sequence>
<dbReference type="AlphaFoldDB" id="A0A5D2U0A6"/>
<dbReference type="Proteomes" id="UP000323597">
    <property type="component" value="Chromosome D08"/>
</dbReference>
<dbReference type="EMBL" id="CM017656">
    <property type="protein sequence ID" value="TYI70470.1"/>
    <property type="molecule type" value="Genomic_DNA"/>
</dbReference>
<protein>
    <submittedName>
        <fullName evidence="1">Uncharacterized protein</fullName>
    </submittedName>
</protein>
<name>A0A5D2U0A6_GOSMU</name>
<keyword evidence="2" id="KW-1185">Reference proteome</keyword>
<accession>A0A5D2U0A6</accession>
<evidence type="ECO:0000313" key="1">
    <source>
        <dbReference type="EMBL" id="TYI70470.1"/>
    </source>
</evidence>
<organism evidence="1 2">
    <name type="scientific">Gossypium mustelinum</name>
    <name type="common">Cotton</name>
    <name type="synonym">Gossypium caicoense</name>
    <dbReference type="NCBI Taxonomy" id="34275"/>
    <lineage>
        <taxon>Eukaryota</taxon>
        <taxon>Viridiplantae</taxon>
        <taxon>Streptophyta</taxon>
        <taxon>Embryophyta</taxon>
        <taxon>Tracheophyta</taxon>
        <taxon>Spermatophyta</taxon>
        <taxon>Magnoliopsida</taxon>
        <taxon>eudicotyledons</taxon>
        <taxon>Gunneridae</taxon>
        <taxon>Pentapetalae</taxon>
        <taxon>rosids</taxon>
        <taxon>malvids</taxon>
        <taxon>Malvales</taxon>
        <taxon>Malvaceae</taxon>
        <taxon>Malvoideae</taxon>
        <taxon>Gossypium</taxon>
    </lineage>
</organism>
<gene>
    <name evidence="1" type="ORF">E1A91_D08G223300v1</name>
</gene>